<evidence type="ECO:0000256" key="4">
    <source>
        <dbReference type="ARBA" id="ARBA00022695"/>
    </source>
</evidence>
<evidence type="ECO:0000259" key="10">
    <source>
        <dbReference type="Pfam" id="PF01909"/>
    </source>
</evidence>
<keyword evidence="4" id="KW-0548">Nucleotidyltransferase</keyword>
<evidence type="ECO:0000256" key="1">
    <source>
        <dbReference type="ARBA" id="ARBA00001946"/>
    </source>
</evidence>
<dbReference type="Pfam" id="PF01909">
    <property type="entry name" value="NTP_transf_2"/>
    <property type="match status" value="1"/>
</dbReference>
<keyword evidence="8" id="KW-0460">Magnesium</keyword>
<keyword evidence="7" id="KW-0067">ATP-binding</keyword>
<dbReference type="EMBL" id="FNBL01000013">
    <property type="protein sequence ID" value="SDG16582.1"/>
    <property type="molecule type" value="Genomic_DNA"/>
</dbReference>
<dbReference type="GO" id="GO:0005524">
    <property type="term" value="F:ATP binding"/>
    <property type="evidence" value="ECO:0007669"/>
    <property type="project" value="UniProtKB-KW"/>
</dbReference>
<accession>A0A1G7S0M8</accession>
<evidence type="ECO:0000313" key="11">
    <source>
        <dbReference type="EMBL" id="SDG16582.1"/>
    </source>
</evidence>
<evidence type="ECO:0000256" key="6">
    <source>
        <dbReference type="ARBA" id="ARBA00022741"/>
    </source>
</evidence>
<dbReference type="AlphaFoldDB" id="A0A1G7S0M8"/>
<dbReference type="GO" id="GO:0046872">
    <property type="term" value="F:metal ion binding"/>
    <property type="evidence" value="ECO:0007669"/>
    <property type="project" value="UniProtKB-KW"/>
</dbReference>
<proteinExistence type="inferred from homology"/>
<evidence type="ECO:0000313" key="12">
    <source>
        <dbReference type="Proteomes" id="UP000182284"/>
    </source>
</evidence>
<dbReference type="GO" id="GO:0016779">
    <property type="term" value="F:nucleotidyltransferase activity"/>
    <property type="evidence" value="ECO:0007669"/>
    <property type="project" value="UniProtKB-KW"/>
</dbReference>
<dbReference type="PANTHER" id="PTHR33571:SF12">
    <property type="entry name" value="BSL3053 PROTEIN"/>
    <property type="match status" value="1"/>
</dbReference>
<evidence type="ECO:0000256" key="9">
    <source>
        <dbReference type="ARBA" id="ARBA00038276"/>
    </source>
</evidence>
<dbReference type="InterPro" id="IPR043519">
    <property type="entry name" value="NT_sf"/>
</dbReference>
<dbReference type="PANTHER" id="PTHR33571">
    <property type="entry name" value="SSL8005 PROTEIN"/>
    <property type="match status" value="1"/>
</dbReference>
<keyword evidence="2" id="KW-1277">Toxin-antitoxin system</keyword>
<organism evidence="11 12">
    <name type="scientific">Celeribacter baekdonensis</name>
    <dbReference type="NCBI Taxonomy" id="875171"/>
    <lineage>
        <taxon>Bacteria</taxon>
        <taxon>Pseudomonadati</taxon>
        <taxon>Pseudomonadota</taxon>
        <taxon>Alphaproteobacteria</taxon>
        <taxon>Rhodobacterales</taxon>
        <taxon>Roseobacteraceae</taxon>
        <taxon>Celeribacter</taxon>
    </lineage>
</organism>
<dbReference type="Gene3D" id="3.30.460.10">
    <property type="entry name" value="Beta Polymerase, domain 2"/>
    <property type="match status" value="1"/>
</dbReference>
<reference evidence="11 12" key="1">
    <citation type="submission" date="2016-10" db="EMBL/GenBank/DDBJ databases">
        <authorList>
            <person name="de Groot N.N."/>
        </authorList>
    </citation>
    <scope>NUCLEOTIDE SEQUENCE [LARGE SCALE GENOMIC DNA]</scope>
    <source>
        <strain evidence="11 12">DSM 27375</strain>
    </source>
</reference>
<comment type="cofactor">
    <cofactor evidence="1">
        <name>Mg(2+)</name>
        <dbReference type="ChEBI" id="CHEBI:18420"/>
    </cofactor>
</comment>
<evidence type="ECO:0000256" key="7">
    <source>
        <dbReference type="ARBA" id="ARBA00022840"/>
    </source>
</evidence>
<keyword evidence="5" id="KW-0479">Metal-binding</keyword>
<dbReference type="InterPro" id="IPR002934">
    <property type="entry name" value="Polymerase_NTP_transf_dom"/>
</dbReference>
<keyword evidence="3" id="KW-0808">Transferase</keyword>
<name>A0A1G7S0M8_9RHOB</name>
<feature type="domain" description="Polymerase nucleotidyl transferase" evidence="10">
    <location>
        <begin position="30"/>
        <end position="97"/>
    </location>
</feature>
<evidence type="ECO:0000256" key="8">
    <source>
        <dbReference type="ARBA" id="ARBA00022842"/>
    </source>
</evidence>
<dbReference type="InterPro" id="IPR052038">
    <property type="entry name" value="Type-VII_TA_antitoxin"/>
</dbReference>
<evidence type="ECO:0000256" key="5">
    <source>
        <dbReference type="ARBA" id="ARBA00022723"/>
    </source>
</evidence>
<evidence type="ECO:0000256" key="3">
    <source>
        <dbReference type="ARBA" id="ARBA00022679"/>
    </source>
</evidence>
<keyword evidence="6" id="KW-0547">Nucleotide-binding</keyword>
<evidence type="ECO:0000256" key="2">
    <source>
        <dbReference type="ARBA" id="ARBA00022649"/>
    </source>
</evidence>
<dbReference type="SUPFAM" id="SSF81301">
    <property type="entry name" value="Nucleotidyltransferase"/>
    <property type="match status" value="1"/>
</dbReference>
<gene>
    <name evidence="11" type="ORF">SAMN04488117_11336</name>
</gene>
<sequence length="99" mass="11229">MCRKKPSQALMHGHHVIRQIVAQHRALNPRVYGSVLRQEDKEDSDLDILVDPMPETTLFDLGGLQEALEEALGVRVDVRTPRDLPKRVRDRVLSEAVPV</sequence>
<protein>
    <recommendedName>
        <fullName evidence="10">Polymerase nucleotidyl transferase domain-containing protein</fullName>
    </recommendedName>
</protein>
<comment type="similarity">
    <text evidence="9">Belongs to the MntA antitoxin family.</text>
</comment>
<dbReference type="CDD" id="cd05403">
    <property type="entry name" value="NT_KNTase_like"/>
    <property type="match status" value="1"/>
</dbReference>
<dbReference type="Proteomes" id="UP000182284">
    <property type="component" value="Unassembled WGS sequence"/>
</dbReference>